<keyword evidence="3" id="KW-1185">Reference proteome</keyword>
<dbReference type="FunCoup" id="K3Y2L1">
    <property type="interactions" value="304"/>
</dbReference>
<name>K3Y2L1_SETIT</name>
<organism evidence="2 3">
    <name type="scientific">Setaria italica</name>
    <name type="common">Foxtail millet</name>
    <name type="synonym">Panicum italicum</name>
    <dbReference type="NCBI Taxonomy" id="4555"/>
    <lineage>
        <taxon>Eukaryota</taxon>
        <taxon>Viridiplantae</taxon>
        <taxon>Streptophyta</taxon>
        <taxon>Embryophyta</taxon>
        <taxon>Tracheophyta</taxon>
        <taxon>Spermatophyta</taxon>
        <taxon>Magnoliopsida</taxon>
        <taxon>Liliopsida</taxon>
        <taxon>Poales</taxon>
        <taxon>Poaceae</taxon>
        <taxon>PACMAD clade</taxon>
        <taxon>Panicoideae</taxon>
        <taxon>Panicodae</taxon>
        <taxon>Paniceae</taxon>
        <taxon>Cenchrinae</taxon>
        <taxon>Setaria</taxon>
    </lineage>
</organism>
<evidence type="ECO:0000313" key="3">
    <source>
        <dbReference type="Proteomes" id="UP000004995"/>
    </source>
</evidence>
<evidence type="ECO:0000313" key="2">
    <source>
        <dbReference type="EnsemblPlants" id="KQL12084"/>
    </source>
</evidence>
<dbReference type="STRING" id="4555.K3Y2L1"/>
<feature type="region of interest" description="Disordered" evidence="1">
    <location>
        <begin position="97"/>
        <end position="116"/>
    </location>
</feature>
<evidence type="ECO:0008006" key="4">
    <source>
        <dbReference type="Google" id="ProtNLM"/>
    </source>
</evidence>
<feature type="region of interest" description="Disordered" evidence="1">
    <location>
        <begin position="1"/>
        <end position="28"/>
    </location>
</feature>
<dbReference type="AlphaFoldDB" id="K3Y2L1"/>
<dbReference type="Gramene" id="KQL12084">
    <property type="protein sequence ID" value="KQL12084"/>
    <property type="gene ID" value="SETIT_008436mg"/>
</dbReference>
<feature type="compositionally biased region" description="Basic residues" evidence="1">
    <location>
        <begin position="9"/>
        <end position="20"/>
    </location>
</feature>
<sequence>MAGAEPPRHVSRRPPRRRRGPSHDDTTTIDSLGEIFLRLPTLATLVRAALTRRAWRRAPQPDALPAFESAQRRDRDVHAAIRGGDFALTSLLDPEDYARDLPLPGASTTAATATSS</sequence>
<reference evidence="3" key="1">
    <citation type="journal article" date="2012" name="Nat. Biotechnol.">
        <title>Reference genome sequence of the model plant Setaria.</title>
        <authorList>
            <person name="Bennetzen J.L."/>
            <person name="Schmutz J."/>
            <person name="Wang H."/>
            <person name="Percifield R."/>
            <person name="Hawkins J."/>
            <person name="Pontaroli A.C."/>
            <person name="Estep M."/>
            <person name="Feng L."/>
            <person name="Vaughn J.N."/>
            <person name="Grimwood J."/>
            <person name="Jenkins J."/>
            <person name="Barry K."/>
            <person name="Lindquist E."/>
            <person name="Hellsten U."/>
            <person name="Deshpande S."/>
            <person name="Wang X."/>
            <person name="Wu X."/>
            <person name="Mitros T."/>
            <person name="Triplett J."/>
            <person name="Yang X."/>
            <person name="Ye C.Y."/>
            <person name="Mauro-Herrera M."/>
            <person name="Wang L."/>
            <person name="Li P."/>
            <person name="Sharma M."/>
            <person name="Sharma R."/>
            <person name="Ronald P.C."/>
            <person name="Panaud O."/>
            <person name="Kellogg E.A."/>
            <person name="Brutnell T.P."/>
            <person name="Doust A.N."/>
            <person name="Tuskan G.A."/>
            <person name="Rokhsar D."/>
            <person name="Devos K.M."/>
        </authorList>
    </citation>
    <scope>NUCLEOTIDE SEQUENCE [LARGE SCALE GENOMIC DNA]</scope>
    <source>
        <strain evidence="3">cv. Yugu1</strain>
    </source>
</reference>
<protein>
    <recommendedName>
        <fullName evidence="4">F-box domain-containing protein</fullName>
    </recommendedName>
</protein>
<reference evidence="2" key="2">
    <citation type="submission" date="2018-08" db="UniProtKB">
        <authorList>
            <consortium name="EnsemblPlants"/>
        </authorList>
    </citation>
    <scope>IDENTIFICATION</scope>
    <source>
        <strain evidence="2">Yugu1</strain>
    </source>
</reference>
<dbReference type="EnsemblPlants" id="KQL12084">
    <property type="protein sequence ID" value="KQL12084"/>
    <property type="gene ID" value="SETIT_008436mg"/>
</dbReference>
<dbReference type="EMBL" id="AGNK02002691">
    <property type="status" value="NOT_ANNOTATED_CDS"/>
    <property type="molecule type" value="Genomic_DNA"/>
</dbReference>
<proteinExistence type="predicted"/>
<feature type="compositionally biased region" description="Low complexity" evidence="1">
    <location>
        <begin position="106"/>
        <end position="116"/>
    </location>
</feature>
<accession>K3Y2L1</accession>
<dbReference type="HOGENOM" id="CLU_2101154_0_0_1"/>
<evidence type="ECO:0000256" key="1">
    <source>
        <dbReference type="SAM" id="MobiDB-lite"/>
    </source>
</evidence>
<dbReference type="InParanoid" id="K3Y2L1"/>
<dbReference type="Proteomes" id="UP000004995">
    <property type="component" value="Unassembled WGS sequence"/>
</dbReference>